<reference evidence="1" key="1">
    <citation type="submission" date="2021-01" db="EMBL/GenBank/DDBJ databases">
        <authorList>
            <person name="Corre E."/>
            <person name="Pelletier E."/>
            <person name="Niang G."/>
            <person name="Scheremetjew M."/>
            <person name="Finn R."/>
            <person name="Kale V."/>
            <person name="Holt S."/>
            <person name="Cochrane G."/>
            <person name="Meng A."/>
            <person name="Brown T."/>
            <person name="Cohen L."/>
        </authorList>
    </citation>
    <scope>NUCLEOTIDE SEQUENCE</scope>
    <source>
        <strain evidence="1">NIES-381</strain>
    </source>
</reference>
<proteinExistence type="predicted"/>
<protein>
    <recommendedName>
        <fullName evidence="2">EF-hand domain-containing protein</fullName>
    </recommendedName>
</protein>
<name>A0A7S1IMW0_9EUGL</name>
<evidence type="ECO:0008006" key="2">
    <source>
        <dbReference type="Google" id="ProtNLM"/>
    </source>
</evidence>
<accession>A0A7S1IMW0</accession>
<organism evidence="1">
    <name type="scientific">Eutreptiella gymnastica</name>
    <dbReference type="NCBI Taxonomy" id="73025"/>
    <lineage>
        <taxon>Eukaryota</taxon>
        <taxon>Discoba</taxon>
        <taxon>Euglenozoa</taxon>
        <taxon>Euglenida</taxon>
        <taxon>Spirocuta</taxon>
        <taxon>Euglenophyceae</taxon>
        <taxon>Eutreptiales</taxon>
        <taxon>Eutreptiaceae</taxon>
        <taxon>Eutreptiella</taxon>
    </lineage>
</organism>
<dbReference type="Gene3D" id="1.10.238.10">
    <property type="entry name" value="EF-hand"/>
    <property type="match status" value="2"/>
</dbReference>
<dbReference type="InterPro" id="IPR011992">
    <property type="entry name" value="EF-hand-dom_pair"/>
</dbReference>
<dbReference type="EMBL" id="HBGA01077033">
    <property type="protein sequence ID" value="CAD9017656.1"/>
    <property type="molecule type" value="Transcribed_RNA"/>
</dbReference>
<dbReference type="AlphaFoldDB" id="A0A7S1IMW0"/>
<dbReference type="InterPro" id="IPR052603">
    <property type="entry name" value="EFCB6"/>
</dbReference>
<dbReference type="PANTHER" id="PTHR20875:SF0">
    <property type="entry name" value="GH12158P"/>
    <property type="match status" value="1"/>
</dbReference>
<sequence>MGSTMGSTYRPADSIGAANAPVELEQLLKWIGVKVYKNAIRLRDFFIDSDKLRKGIVPRAKFRSAMGMAGLSLEEVAFRVLEAHFDAPGAKDSVNYAEFLKQVEMTEEYAASSPPHVLPTPMMLTPATTQKRAGFGNLAATKNVTAILEDVQQRIGARRVNIKPYFQDFDKIHKERVTRAQFASVMDKMQLSLPPAEMDLLMATFADPRGDVDYIGFCNTVDPAY</sequence>
<gene>
    <name evidence="1" type="ORF">EGYM00392_LOCUS28766</name>
</gene>
<dbReference type="SUPFAM" id="SSF47473">
    <property type="entry name" value="EF-hand"/>
    <property type="match status" value="1"/>
</dbReference>
<dbReference type="PANTHER" id="PTHR20875">
    <property type="entry name" value="EF-HAND CALCIUM-BINDING DOMAIN-CONTAINING PROTEIN 6-RELATED"/>
    <property type="match status" value="1"/>
</dbReference>
<evidence type="ECO:0000313" key="1">
    <source>
        <dbReference type="EMBL" id="CAD9017656.1"/>
    </source>
</evidence>